<reference evidence="4" key="1">
    <citation type="submission" date="2023-06" db="EMBL/GenBank/DDBJ databases">
        <title>Genomic of Agaribacillus aureum.</title>
        <authorList>
            <person name="Wang G."/>
        </authorList>
    </citation>
    <scope>NUCLEOTIDE SEQUENCE</scope>
    <source>
        <strain evidence="4">BMA12</strain>
    </source>
</reference>
<dbReference type="PANTHER" id="PTHR30273:SF2">
    <property type="entry name" value="PROTEIN FECR"/>
    <property type="match status" value="1"/>
</dbReference>
<keyword evidence="1" id="KW-0812">Transmembrane</keyword>
<gene>
    <name evidence="4" type="ORF">QQ020_02285</name>
</gene>
<keyword evidence="5" id="KW-1185">Reference proteome</keyword>
<dbReference type="Pfam" id="PF04773">
    <property type="entry name" value="FecR"/>
    <property type="match status" value="1"/>
</dbReference>
<feature type="domain" description="Protein FecR C-terminal" evidence="3">
    <location>
        <begin position="267"/>
        <end position="334"/>
    </location>
</feature>
<name>A0ABT8KZC9_9BACT</name>
<proteinExistence type="predicted"/>
<evidence type="ECO:0000256" key="1">
    <source>
        <dbReference type="SAM" id="Phobius"/>
    </source>
</evidence>
<comment type="caution">
    <text evidence="4">The sequence shown here is derived from an EMBL/GenBank/DDBJ whole genome shotgun (WGS) entry which is preliminary data.</text>
</comment>
<dbReference type="RefSeq" id="WP_346756190.1">
    <property type="nucleotide sequence ID" value="NZ_JAUJEB010000001.1"/>
</dbReference>
<dbReference type="InterPro" id="IPR006860">
    <property type="entry name" value="FecR"/>
</dbReference>
<feature type="domain" description="FecR protein" evidence="2">
    <location>
        <begin position="130"/>
        <end position="217"/>
    </location>
</feature>
<accession>A0ABT8KZC9</accession>
<feature type="transmembrane region" description="Helical" evidence="1">
    <location>
        <begin position="87"/>
        <end position="107"/>
    </location>
</feature>
<evidence type="ECO:0000259" key="3">
    <source>
        <dbReference type="Pfam" id="PF16344"/>
    </source>
</evidence>
<evidence type="ECO:0000259" key="2">
    <source>
        <dbReference type="Pfam" id="PF04773"/>
    </source>
</evidence>
<dbReference type="InterPro" id="IPR032508">
    <property type="entry name" value="FecR_C"/>
</dbReference>
<dbReference type="InterPro" id="IPR012373">
    <property type="entry name" value="Ferrdict_sens_TM"/>
</dbReference>
<protein>
    <submittedName>
        <fullName evidence="4">DUF4974 domain-containing protein</fullName>
    </submittedName>
</protein>
<dbReference type="PIRSF" id="PIRSF018266">
    <property type="entry name" value="FecR"/>
    <property type="match status" value="1"/>
</dbReference>
<keyword evidence="1" id="KW-0472">Membrane</keyword>
<evidence type="ECO:0000313" key="4">
    <source>
        <dbReference type="EMBL" id="MDN5210850.1"/>
    </source>
</evidence>
<organism evidence="4 5">
    <name type="scientific">Agaribacillus aureus</name>
    <dbReference type="NCBI Taxonomy" id="3051825"/>
    <lineage>
        <taxon>Bacteria</taxon>
        <taxon>Pseudomonadati</taxon>
        <taxon>Bacteroidota</taxon>
        <taxon>Cytophagia</taxon>
        <taxon>Cytophagales</taxon>
        <taxon>Splendidivirgaceae</taxon>
        <taxon>Agaribacillus</taxon>
    </lineage>
</organism>
<evidence type="ECO:0000313" key="5">
    <source>
        <dbReference type="Proteomes" id="UP001172083"/>
    </source>
</evidence>
<dbReference type="Pfam" id="PF16344">
    <property type="entry name" value="FecR_C"/>
    <property type="match status" value="1"/>
</dbReference>
<keyword evidence="1" id="KW-1133">Transmembrane helix</keyword>
<sequence>MDDLIQKYINDQCSPEELIIVLEWLKTPEGQKALGRKMDETWASENELEEVDLNPRLIKPLKVSYASPQTKRKDHGALLPKRRLRRFLMLAATVVLCIISSVFYLHLDSGPENEVVFKHSSFTVKQNAPGMKSTFQLPDGSVVKLNADSELKYPDEFRDVREVFLSGEAFFEVVENPEMPFVVRINDLSITALGTSFNINAFGDMPDIGICLAEGKVKVEHLNQATEVSTSVMLEPGEKAVFQKRETKLSKEFFNPDIDLAWKSKILVFMSSDFPEIKARVERWYGVQIIIDEALKADWKFTGRFHNSSLESVMKSLVYSRELAFNIDKDQVKIYKPMK</sequence>
<dbReference type="EMBL" id="JAUJEB010000001">
    <property type="protein sequence ID" value="MDN5210850.1"/>
    <property type="molecule type" value="Genomic_DNA"/>
</dbReference>
<dbReference type="Proteomes" id="UP001172083">
    <property type="component" value="Unassembled WGS sequence"/>
</dbReference>
<dbReference type="Gene3D" id="2.60.120.1440">
    <property type="match status" value="1"/>
</dbReference>
<dbReference type="Gene3D" id="3.55.50.30">
    <property type="match status" value="1"/>
</dbReference>
<dbReference type="PANTHER" id="PTHR30273">
    <property type="entry name" value="PERIPLASMIC SIGNAL SENSOR AND SIGMA FACTOR ACTIVATOR FECR-RELATED"/>
    <property type="match status" value="1"/>
</dbReference>